<dbReference type="EMBL" id="QUQM01000004">
    <property type="protein sequence ID" value="KAA8647069.1"/>
    <property type="molecule type" value="Genomic_DNA"/>
</dbReference>
<accession>A0A4S3IZ83</accession>
<reference evidence="3 4" key="1">
    <citation type="submission" date="2019-03" db="EMBL/GenBank/DDBJ databases">
        <title>The genome sequence of a newly discovered highly antifungal drug resistant Aspergillus species, Aspergillus tanneri NIH 1004.</title>
        <authorList>
            <person name="Mounaud S."/>
            <person name="Singh I."/>
            <person name="Joardar V."/>
            <person name="Pakala S."/>
            <person name="Pakala S."/>
            <person name="Venepally P."/>
            <person name="Hoover J."/>
            <person name="Nierman W."/>
            <person name="Chung J."/>
            <person name="Losada L."/>
        </authorList>
    </citation>
    <scope>NUCLEOTIDE SEQUENCE [LARGE SCALE GENOMIC DNA]</scope>
    <source>
        <strain evidence="3 4">NIH1004</strain>
    </source>
</reference>
<evidence type="ECO:0008006" key="6">
    <source>
        <dbReference type="Google" id="ProtNLM"/>
    </source>
</evidence>
<keyword evidence="4" id="KW-1185">Reference proteome</keyword>
<dbReference type="Pfam" id="PF11327">
    <property type="entry name" value="Egh16-like"/>
    <property type="match status" value="1"/>
</dbReference>
<organism evidence="3 4">
    <name type="scientific">Aspergillus tanneri</name>
    <dbReference type="NCBI Taxonomy" id="1220188"/>
    <lineage>
        <taxon>Eukaryota</taxon>
        <taxon>Fungi</taxon>
        <taxon>Dikarya</taxon>
        <taxon>Ascomycota</taxon>
        <taxon>Pezizomycotina</taxon>
        <taxon>Eurotiomycetes</taxon>
        <taxon>Eurotiomycetidae</taxon>
        <taxon>Eurotiales</taxon>
        <taxon>Aspergillaceae</taxon>
        <taxon>Aspergillus</taxon>
        <taxon>Aspergillus subgen. Circumdati</taxon>
    </lineage>
</organism>
<dbReference type="InterPro" id="IPR021476">
    <property type="entry name" value="Egh16-like"/>
</dbReference>
<sequence length="268" mass="27295">MQISSALTLIGLLVGQTVAHGLPTLICDGNGTCMPGLTVMDGVPRDCPSAACGAQKDTSIMRDDEMDGSKASALGRTNGGGPVDPATVISAYMGLDNSNSKRGLLARGLLAMARLRRDITNDIASAFTNAGGTILNGLQDFASGGNIGIVKESGNQKYAGQGASKGLPIPNENGIITVNQDGAGPLVADVDFTSGGNDPGAFEPATVVKNIQGVAGFSTSSAKDYEIQIQVPNKKCHGTVRSVPNVCVCRIRNQAISGPFGGAVAFTN</sequence>
<dbReference type="EMBL" id="SOSA01001157">
    <property type="protein sequence ID" value="THC87532.1"/>
    <property type="molecule type" value="Genomic_DNA"/>
</dbReference>
<evidence type="ECO:0000313" key="5">
    <source>
        <dbReference type="Proteomes" id="UP000324241"/>
    </source>
</evidence>
<keyword evidence="1" id="KW-0732">Signal</keyword>
<dbReference type="PANTHER" id="PTHR34618:SF1">
    <property type="entry name" value="SECRETED PROTEIN"/>
    <property type="match status" value="1"/>
</dbReference>
<protein>
    <recommendedName>
        <fullName evidence="6">Cell surface protein</fullName>
    </recommendedName>
</protein>
<dbReference type="AlphaFoldDB" id="A0A4S3IZ83"/>
<dbReference type="RefSeq" id="XP_033426430.1">
    <property type="nucleotide sequence ID" value="XM_033570398.1"/>
</dbReference>
<evidence type="ECO:0000256" key="1">
    <source>
        <dbReference type="SAM" id="SignalP"/>
    </source>
</evidence>
<reference evidence="2 5" key="2">
    <citation type="submission" date="2019-08" db="EMBL/GenBank/DDBJ databases">
        <title>The genome sequence of a newly discovered highly antifungal drug resistant Aspergillus species, Aspergillus tanneri NIH 1004.</title>
        <authorList>
            <person name="Mounaud S."/>
            <person name="Singh I."/>
            <person name="Joardar V."/>
            <person name="Pakala S."/>
            <person name="Pakala S."/>
            <person name="Venepally P."/>
            <person name="Chung J.K."/>
            <person name="Losada L."/>
            <person name="Nierman W.C."/>
        </authorList>
    </citation>
    <scope>NUCLEOTIDE SEQUENCE [LARGE SCALE GENOMIC DNA]</scope>
    <source>
        <strain evidence="2 5">NIH1004</strain>
    </source>
</reference>
<dbReference type="STRING" id="1220188.A0A4S3IZ83"/>
<evidence type="ECO:0000313" key="3">
    <source>
        <dbReference type="EMBL" id="THC87532.1"/>
    </source>
</evidence>
<feature type="chain" id="PRO_5036122053" description="Cell surface protein" evidence="1">
    <location>
        <begin position="22"/>
        <end position="268"/>
    </location>
</feature>
<dbReference type="PANTHER" id="PTHR34618">
    <property type="entry name" value="SURFACE PROTEIN MAS1, PUTATIVE-RELATED"/>
    <property type="match status" value="1"/>
</dbReference>
<dbReference type="VEuPathDB" id="FungiDB:EYZ11_013023"/>
<evidence type="ECO:0000313" key="4">
    <source>
        <dbReference type="Proteomes" id="UP000308092"/>
    </source>
</evidence>
<evidence type="ECO:0000313" key="2">
    <source>
        <dbReference type="EMBL" id="KAA8647069.1"/>
    </source>
</evidence>
<dbReference type="GeneID" id="54328454"/>
<dbReference type="Proteomes" id="UP000324241">
    <property type="component" value="Unassembled WGS sequence"/>
</dbReference>
<name>A0A4S3IZ83_9EURO</name>
<comment type="caution">
    <text evidence="3">The sequence shown here is derived from an EMBL/GenBank/DDBJ whole genome shotgun (WGS) entry which is preliminary data.</text>
</comment>
<dbReference type="Proteomes" id="UP000308092">
    <property type="component" value="Unassembled WGS sequence"/>
</dbReference>
<feature type="signal peptide" evidence="1">
    <location>
        <begin position="1"/>
        <end position="21"/>
    </location>
</feature>
<gene>
    <name evidence="2" type="ORF">ATNIH1004_005752</name>
    <name evidence="3" type="ORF">EYZ11_013023</name>
</gene>
<dbReference type="OrthoDB" id="5310497at2759"/>
<proteinExistence type="predicted"/>